<feature type="region of interest" description="Disordered" evidence="4">
    <location>
        <begin position="430"/>
        <end position="450"/>
    </location>
</feature>
<dbReference type="Gene3D" id="3.90.245.10">
    <property type="entry name" value="Ribonucleoside hydrolase-like"/>
    <property type="match status" value="1"/>
</dbReference>
<dbReference type="Pfam" id="PF07808">
    <property type="entry name" value="RED_N"/>
    <property type="match status" value="1"/>
</dbReference>
<proteinExistence type="inferred from homology"/>
<name>A0A446B836_9PEZI</name>
<sequence length="916" mass="98905">MNNEQFRRLILANSSKPGSDKNGVSPPPSRPASNAPAVLGSKLKSSIPMTPRSVAGAPRVDFARQLAERNQAFEKTQKKAVRSAAPKGSQLAHGYIDRARTRQEEDDERAERLRALEESLKKEEIDRETYDRLRSEIAGGDLSTTHLVKGLDFKLLERIRRGEDVYNEKPKSPEARGEEEKEGEREGPEEDPDDVLKQLESTEVKAIEREKVQKKGQLAAATLNPGQKRSRNQILAELKAARAAAKAKAESSLGSKFKKIGEKKEPGIRIERDAKGREVMIIVDEDGHERRKVRKLDHASSAEEQERERELLASGKVLGMEVPEFYRKQQEAQQAEENSKDVSIFDDAGSDYDPLAGLEGSDESSDEEREAAEEKESEDRRKPTEMPPPPKPDVPVARNYFRDSKAGLASEETYKAPSLDDPSFLAALKKAKAASALEKSEEEQKAAEREALLKKKLSELHRDEEDMDLGFGSSRLEDEADLEESKVKLSAWDADDADKGGVGGGKSKRKRGPKKRKGDKNSFEDVMRDLFAILLAAYHPAIRVLGVSTVFGNASLEKTTRNACSILTAIGKASSIPVYVGASKALFRPPLHAPTDIHGETGLDGTDLLPAPTVAPVTGTAAIDAAYAALKACAPGTAWVVATGAFTNAAALFLKYPDLAAHVRGLSLMGGALGGGFTPAVLGQVDGVPRVGNWTQFAEFNVIADPEAAAALFGNRVLAAKTTLIPLDVSHLVLTTAEVRDLLLYGPEGVEAKSRAAAVVEAADGTGKRAGKSRLRVMLVELLMFFAKTYSDVFGITEGPPLHDPLAVAAVLTGVGDQHEIPFCDRDPAGEPGLAQPERYEVTVVTEGTYEEARAGARTGQITARLLPPGEPGVRIPRSLDVQLFWKVLEECVSRADEAIAAAEAAAAATSAPPPS</sequence>
<evidence type="ECO:0000256" key="2">
    <source>
        <dbReference type="ARBA" id="ARBA00022801"/>
    </source>
</evidence>
<feature type="region of interest" description="Disordered" evidence="4">
    <location>
        <begin position="498"/>
        <end position="520"/>
    </location>
</feature>
<dbReference type="PANTHER" id="PTHR12304">
    <property type="entry name" value="INOSINE-URIDINE PREFERRING NUCLEOSIDE HYDROLASE"/>
    <property type="match status" value="1"/>
</dbReference>
<evidence type="ECO:0000313" key="7">
    <source>
        <dbReference type="EMBL" id="SPQ18684.1"/>
    </source>
</evidence>
<dbReference type="EMBL" id="OUUZ01000001">
    <property type="protein sequence ID" value="SPQ18684.1"/>
    <property type="molecule type" value="Genomic_DNA"/>
</dbReference>
<feature type="region of interest" description="Disordered" evidence="4">
    <location>
        <begin position="281"/>
        <end position="403"/>
    </location>
</feature>
<feature type="region of interest" description="Disordered" evidence="4">
    <location>
        <begin position="162"/>
        <end position="231"/>
    </location>
</feature>
<evidence type="ECO:0000259" key="6">
    <source>
        <dbReference type="Pfam" id="PF07808"/>
    </source>
</evidence>
<feature type="region of interest" description="Disordered" evidence="4">
    <location>
        <begin position="73"/>
        <end position="111"/>
    </location>
</feature>
<feature type="compositionally biased region" description="Basic and acidic residues" evidence="4">
    <location>
        <begin position="372"/>
        <end position="384"/>
    </location>
</feature>
<organism evidence="7 8">
    <name type="scientific">Thermothielavioides terrestris</name>
    <dbReference type="NCBI Taxonomy" id="2587410"/>
    <lineage>
        <taxon>Eukaryota</taxon>
        <taxon>Fungi</taxon>
        <taxon>Dikarya</taxon>
        <taxon>Ascomycota</taxon>
        <taxon>Pezizomycotina</taxon>
        <taxon>Sordariomycetes</taxon>
        <taxon>Sordariomycetidae</taxon>
        <taxon>Sordariales</taxon>
        <taxon>Chaetomiaceae</taxon>
        <taxon>Thermothielavioides</taxon>
    </lineage>
</organism>
<feature type="compositionally biased region" description="Basic residues" evidence="4">
    <location>
        <begin position="506"/>
        <end position="518"/>
    </location>
</feature>
<reference evidence="7 8" key="1">
    <citation type="submission" date="2018-04" db="EMBL/GenBank/DDBJ databases">
        <authorList>
            <person name="Huttner S."/>
            <person name="Dainat J."/>
        </authorList>
    </citation>
    <scope>NUCLEOTIDE SEQUENCE [LARGE SCALE GENOMIC DNA]</scope>
</reference>
<keyword evidence="2" id="KW-0378">Hydrolase</keyword>
<feature type="domain" description="RED-like N-terminal" evidence="6">
    <location>
        <begin position="77"/>
        <end position="218"/>
    </location>
</feature>
<feature type="compositionally biased region" description="Basic and acidic residues" evidence="4">
    <location>
        <begin position="438"/>
        <end position="450"/>
    </location>
</feature>
<feature type="region of interest" description="Disordered" evidence="4">
    <location>
        <begin position="11"/>
        <end position="56"/>
    </location>
</feature>
<accession>A0A446B836</accession>
<keyword evidence="3" id="KW-0326">Glycosidase</keyword>
<dbReference type="PANTHER" id="PTHR12304:SF4">
    <property type="entry name" value="URIDINE NUCLEOSIDASE"/>
    <property type="match status" value="1"/>
</dbReference>
<dbReference type="InterPro" id="IPR012916">
    <property type="entry name" value="RED_N"/>
</dbReference>
<feature type="compositionally biased region" description="Basic and acidic residues" evidence="4">
    <location>
        <begin position="95"/>
        <end position="111"/>
    </location>
</feature>
<comment type="similarity">
    <text evidence="1">Belongs to the IUNH family.</text>
</comment>
<dbReference type="InterPro" id="IPR036452">
    <property type="entry name" value="Ribo_hydro-like"/>
</dbReference>
<evidence type="ECO:0000259" key="5">
    <source>
        <dbReference type="Pfam" id="PF01156"/>
    </source>
</evidence>
<feature type="compositionally biased region" description="Basic and acidic residues" evidence="4">
    <location>
        <begin position="194"/>
        <end position="213"/>
    </location>
</feature>
<dbReference type="InterPro" id="IPR001910">
    <property type="entry name" value="Inosine/uridine_hydrolase_dom"/>
</dbReference>
<protein>
    <submittedName>
        <fullName evidence="7">3637155b-fdb4-4dc8-afab-dc4c9ddcfc8b</fullName>
    </submittedName>
</protein>
<dbReference type="InterPro" id="IPR023186">
    <property type="entry name" value="IUNH"/>
</dbReference>
<evidence type="ECO:0000256" key="1">
    <source>
        <dbReference type="ARBA" id="ARBA00009176"/>
    </source>
</evidence>
<gene>
    <name evidence="7" type="ORF">TT172_LOCUS1103</name>
</gene>
<dbReference type="AlphaFoldDB" id="A0A446B836"/>
<dbReference type="GO" id="GO:0005829">
    <property type="term" value="C:cytosol"/>
    <property type="evidence" value="ECO:0007669"/>
    <property type="project" value="TreeGrafter"/>
</dbReference>
<feature type="domain" description="Inosine/uridine-preferring nucleoside hydrolase" evidence="5">
    <location>
        <begin position="529"/>
        <end position="887"/>
    </location>
</feature>
<dbReference type="GO" id="GO:0006152">
    <property type="term" value="P:purine nucleoside catabolic process"/>
    <property type="evidence" value="ECO:0007669"/>
    <property type="project" value="TreeGrafter"/>
</dbReference>
<evidence type="ECO:0000256" key="4">
    <source>
        <dbReference type="SAM" id="MobiDB-lite"/>
    </source>
</evidence>
<dbReference type="GO" id="GO:0008477">
    <property type="term" value="F:purine nucleosidase activity"/>
    <property type="evidence" value="ECO:0007669"/>
    <property type="project" value="TreeGrafter"/>
</dbReference>
<dbReference type="Proteomes" id="UP000289323">
    <property type="component" value="Unassembled WGS sequence"/>
</dbReference>
<evidence type="ECO:0000313" key="8">
    <source>
        <dbReference type="Proteomes" id="UP000289323"/>
    </source>
</evidence>
<feature type="compositionally biased region" description="Basic and acidic residues" evidence="4">
    <location>
        <begin position="296"/>
        <end position="311"/>
    </location>
</feature>
<dbReference type="Pfam" id="PF01156">
    <property type="entry name" value="IU_nuc_hydro"/>
    <property type="match status" value="1"/>
</dbReference>
<feature type="compositionally biased region" description="Basic and acidic residues" evidence="4">
    <location>
        <begin position="162"/>
        <end position="186"/>
    </location>
</feature>
<evidence type="ECO:0000256" key="3">
    <source>
        <dbReference type="ARBA" id="ARBA00023295"/>
    </source>
</evidence>
<dbReference type="SUPFAM" id="SSF53590">
    <property type="entry name" value="Nucleoside hydrolase"/>
    <property type="match status" value="1"/>
</dbReference>
<feature type="compositionally biased region" description="Acidic residues" evidence="4">
    <location>
        <begin position="360"/>
        <end position="371"/>
    </location>
</feature>